<name>A0A4Y2HTR6_ARAVE</name>
<comment type="caution">
    <text evidence="2">The sequence shown here is derived from an EMBL/GenBank/DDBJ whole genome shotgun (WGS) entry which is preliminary data.</text>
</comment>
<evidence type="ECO:0000256" key="1">
    <source>
        <dbReference type="SAM" id="MobiDB-lite"/>
    </source>
</evidence>
<evidence type="ECO:0000313" key="3">
    <source>
        <dbReference type="Proteomes" id="UP000499080"/>
    </source>
</evidence>
<evidence type="ECO:0000313" key="2">
    <source>
        <dbReference type="EMBL" id="GBM68409.1"/>
    </source>
</evidence>
<proteinExistence type="predicted"/>
<protein>
    <submittedName>
        <fullName evidence="2">Uncharacterized protein</fullName>
    </submittedName>
</protein>
<feature type="compositionally biased region" description="Acidic residues" evidence="1">
    <location>
        <begin position="42"/>
        <end position="51"/>
    </location>
</feature>
<dbReference type="Proteomes" id="UP000499080">
    <property type="component" value="Unassembled WGS sequence"/>
</dbReference>
<reference evidence="2 3" key="1">
    <citation type="journal article" date="2019" name="Sci. Rep.">
        <title>Orb-weaving spider Araneus ventricosus genome elucidates the spidroin gene catalogue.</title>
        <authorList>
            <person name="Kono N."/>
            <person name="Nakamura H."/>
            <person name="Ohtoshi R."/>
            <person name="Moran D.A.P."/>
            <person name="Shinohara A."/>
            <person name="Yoshida Y."/>
            <person name="Fujiwara M."/>
            <person name="Mori M."/>
            <person name="Tomita M."/>
            <person name="Arakawa K."/>
        </authorList>
    </citation>
    <scope>NUCLEOTIDE SEQUENCE [LARGE SCALE GENOMIC DNA]</scope>
</reference>
<sequence>MRLNIYIYKNDIEELKEEHSQDLTAAELKEFHCVSHQEVVEESLSEEEEEEVTAKQQSSGAIREMPKAWETLTSYIEKNHPNKAEALRAINLFYDNAVPHFWHILKRRGKQMLLDSFLVKRK</sequence>
<dbReference type="OrthoDB" id="7607518at2759"/>
<organism evidence="2 3">
    <name type="scientific">Araneus ventricosus</name>
    <name type="common">Orbweaver spider</name>
    <name type="synonym">Epeira ventricosa</name>
    <dbReference type="NCBI Taxonomy" id="182803"/>
    <lineage>
        <taxon>Eukaryota</taxon>
        <taxon>Metazoa</taxon>
        <taxon>Ecdysozoa</taxon>
        <taxon>Arthropoda</taxon>
        <taxon>Chelicerata</taxon>
        <taxon>Arachnida</taxon>
        <taxon>Araneae</taxon>
        <taxon>Araneomorphae</taxon>
        <taxon>Entelegynae</taxon>
        <taxon>Araneoidea</taxon>
        <taxon>Araneidae</taxon>
        <taxon>Araneus</taxon>
    </lineage>
</organism>
<dbReference type="EMBL" id="BGPR01002140">
    <property type="protein sequence ID" value="GBM68409.1"/>
    <property type="molecule type" value="Genomic_DNA"/>
</dbReference>
<dbReference type="AlphaFoldDB" id="A0A4Y2HTR6"/>
<keyword evidence="3" id="KW-1185">Reference proteome</keyword>
<accession>A0A4Y2HTR6</accession>
<feature type="region of interest" description="Disordered" evidence="1">
    <location>
        <begin position="42"/>
        <end position="61"/>
    </location>
</feature>
<gene>
    <name evidence="2" type="ORF">AVEN_131711_1</name>
</gene>